<proteinExistence type="predicted"/>
<dbReference type="PATRIC" id="fig|28092.6.peg.1839"/>
<dbReference type="Proteomes" id="UP000033618">
    <property type="component" value="Unassembled WGS sequence"/>
</dbReference>
<organism evidence="1 2">
    <name type="scientific">Robbsia andropogonis</name>
    <dbReference type="NCBI Taxonomy" id="28092"/>
    <lineage>
        <taxon>Bacteria</taxon>
        <taxon>Pseudomonadati</taxon>
        <taxon>Pseudomonadota</taxon>
        <taxon>Betaproteobacteria</taxon>
        <taxon>Burkholderiales</taxon>
        <taxon>Burkholderiaceae</taxon>
        <taxon>Robbsia</taxon>
    </lineage>
</organism>
<accession>A0A0F5K260</accession>
<evidence type="ECO:0000313" key="1">
    <source>
        <dbReference type="EMBL" id="KKB63979.1"/>
    </source>
</evidence>
<dbReference type="EMBL" id="LAQU01000006">
    <property type="protein sequence ID" value="KKB63979.1"/>
    <property type="molecule type" value="Genomic_DNA"/>
</dbReference>
<dbReference type="InterPro" id="IPR036047">
    <property type="entry name" value="F-box-like_dom_sf"/>
</dbReference>
<keyword evidence="2" id="KW-1185">Reference proteome</keyword>
<evidence type="ECO:0008006" key="3">
    <source>
        <dbReference type="Google" id="ProtNLM"/>
    </source>
</evidence>
<dbReference type="SUPFAM" id="SSF81383">
    <property type="entry name" value="F-box domain"/>
    <property type="match status" value="1"/>
</dbReference>
<comment type="caution">
    <text evidence="1">The sequence shown here is derived from an EMBL/GenBank/DDBJ whole genome shotgun (WGS) entry which is preliminary data.</text>
</comment>
<reference evidence="1 2" key="1">
    <citation type="submission" date="2015-03" db="EMBL/GenBank/DDBJ databases">
        <title>Draft Genome Sequence of Burkholderia andropogonis type strain ICMP2807, isolated from Sorghum bicolor.</title>
        <authorList>
            <person name="Lopes-Santos L."/>
            <person name="Castro D.B."/>
            <person name="Ottoboni L.M."/>
            <person name="Park D."/>
            <person name="Weirc B.S."/>
            <person name="Destefano S.A."/>
        </authorList>
    </citation>
    <scope>NUCLEOTIDE SEQUENCE [LARGE SCALE GENOMIC DNA]</scope>
    <source>
        <strain evidence="1 2">ICMP2807</strain>
    </source>
</reference>
<name>A0A0F5K260_9BURK</name>
<protein>
    <recommendedName>
        <fullName evidence="3">F-box domain-containing protein</fullName>
    </recommendedName>
</protein>
<dbReference type="RefSeq" id="WP_046152607.1">
    <property type="nucleotide sequence ID" value="NZ_CADFGU010000002.1"/>
</dbReference>
<gene>
    <name evidence="1" type="ORF">WM40_07745</name>
</gene>
<evidence type="ECO:0000313" key="2">
    <source>
        <dbReference type="Proteomes" id="UP000033618"/>
    </source>
</evidence>
<sequence>MIDRDNGVGRYDGTATDSAAACADVTPLTAASTADDLHGADSGRPGAQTKSLMLSKLPLDIQWLVLTALPFRAFACVLRVCKAWNATALTYGPVGERITEMGRAMTGRDIWTVLQRNAADAAMPPEWEATLLLSFASKVAHVELHDHGHLTGAWMQRLQTLKAIPSDGFASDVVSEIDALQWFAQPPGLRYTQCDGLAPELFIASGYIAAHVLSSKGMTRILESISPYHFHPIRSYCALYRMVDSAANTLWVAACETQPSLDGTKVSLPLLRLYAWSWLMKDDLTVSVSDVLRDKFGIALDCQRRELDPVIAERIAVLAATTHMSVSHACDRWRTEDDDFRDVVEQHCLRQIPLKMVRGRDIYDRLDTLPQCSADLARRIRDRLWHVETNNDDIFAGDAVLAADFADLYWAVAQAHDMEAWRCVLDKSALMSWRVAPVLMQQLSKRLFVITQMASPLKCTGFNIQALFQYFIAWRDRVLPCCLAEREFDLAARAYAAPINVLCQAQNARTGFRERSRWATYPAELMDTAHAGFANLSPRYWYEILESLYVRVLPPTCSAQKAEWMEQFLRSPVATARYPSAEFASNIIVHASRIWFTLPDAAIDTKTRLDVFCERFDLDGMQRDQLRMAILEAIGTRVLTNDCPLDDALRESGFQDDVDAVRLVEHKIWHRALRVAMQYPDEARDQLIRDTRGSAFLRNHAAIFLAGTTGVVALERM</sequence>
<dbReference type="AlphaFoldDB" id="A0A0F5K260"/>